<name>A0A8B8BP06_CRAVI</name>
<dbReference type="Gene3D" id="2.170.300.10">
    <property type="entry name" value="Tie2 ligand-binding domain superfamily"/>
    <property type="match status" value="1"/>
</dbReference>
<dbReference type="PANTHER" id="PTHR24043">
    <property type="entry name" value="SCAVENGER RECEPTOR CLASS F"/>
    <property type="match status" value="1"/>
</dbReference>
<keyword evidence="2" id="KW-0812">Transmembrane</keyword>
<dbReference type="SUPFAM" id="SSF49785">
    <property type="entry name" value="Galactose-binding domain-like"/>
    <property type="match status" value="1"/>
</dbReference>
<evidence type="ECO:0000313" key="5">
    <source>
        <dbReference type="Proteomes" id="UP000694844"/>
    </source>
</evidence>
<feature type="domain" description="EGF-like" evidence="4">
    <location>
        <begin position="230"/>
        <end position="266"/>
    </location>
</feature>
<feature type="domain" description="EGF-like" evidence="4">
    <location>
        <begin position="371"/>
        <end position="402"/>
    </location>
</feature>
<evidence type="ECO:0000256" key="2">
    <source>
        <dbReference type="SAM" id="Phobius"/>
    </source>
</evidence>
<dbReference type="KEGG" id="cvn:111112062"/>
<dbReference type="Pfam" id="PF22633">
    <property type="entry name" value="F5_F8_type_C_2"/>
    <property type="match status" value="1"/>
</dbReference>
<dbReference type="SMART" id="SM00181">
    <property type="entry name" value="EGF"/>
    <property type="match status" value="6"/>
</dbReference>
<dbReference type="OrthoDB" id="10252017at2759"/>
<keyword evidence="1" id="KW-0245">EGF-like domain</keyword>
<organism evidence="5 6">
    <name type="scientific">Crassostrea virginica</name>
    <name type="common">Eastern oyster</name>
    <dbReference type="NCBI Taxonomy" id="6565"/>
    <lineage>
        <taxon>Eukaryota</taxon>
        <taxon>Metazoa</taxon>
        <taxon>Spiralia</taxon>
        <taxon>Lophotrochozoa</taxon>
        <taxon>Mollusca</taxon>
        <taxon>Bivalvia</taxon>
        <taxon>Autobranchia</taxon>
        <taxon>Pteriomorphia</taxon>
        <taxon>Ostreida</taxon>
        <taxon>Ostreoidea</taxon>
        <taxon>Ostreidae</taxon>
        <taxon>Crassostrea</taxon>
    </lineage>
</organism>
<evidence type="ECO:0000256" key="3">
    <source>
        <dbReference type="SAM" id="SignalP"/>
    </source>
</evidence>
<dbReference type="RefSeq" id="XP_022305065.1">
    <property type="nucleotide sequence ID" value="XM_022449357.1"/>
</dbReference>
<accession>A0A8B8BP06</accession>
<dbReference type="GO" id="GO:0005044">
    <property type="term" value="F:scavenger receptor activity"/>
    <property type="evidence" value="ECO:0007669"/>
    <property type="project" value="InterPro"/>
</dbReference>
<protein>
    <submittedName>
        <fullName evidence="6">Multiple epidermal growth factor-like domains protein 10 isoform X1</fullName>
    </submittedName>
</protein>
<dbReference type="Gene3D" id="2.60.120.260">
    <property type="entry name" value="Galactose-binding domain-like"/>
    <property type="match status" value="1"/>
</dbReference>
<feature type="chain" id="PRO_5034820197" evidence="3">
    <location>
        <begin position="19"/>
        <end position="595"/>
    </location>
</feature>
<keyword evidence="2" id="KW-1133">Transmembrane helix</keyword>
<keyword evidence="5" id="KW-1185">Reference proteome</keyword>
<reference evidence="6" key="1">
    <citation type="submission" date="2025-08" db="UniProtKB">
        <authorList>
            <consortium name="RefSeq"/>
        </authorList>
    </citation>
    <scope>IDENTIFICATION</scope>
    <source>
        <tissue evidence="6">Whole sample</tissue>
    </source>
</reference>
<dbReference type="InterPro" id="IPR000742">
    <property type="entry name" value="EGF"/>
</dbReference>
<feature type="domain" description="EGF-like" evidence="4">
    <location>
        <begin position="422"/>
        <end position="453"/>
    </location>
</feature>
<feature type="transmembrane region" description="Helical" evidence="2">
    <location>
        <begin position="471"/>
        <end position="491"/>
    </location>
</feature>
<dbReference type="PANTHER" id="PTHR24043:SF8">
    <property type="entry name" value="EGF-LIKE DOMAIN-CONTAINING PROTEIN"/>
    <property type="match status" value="1"/>
</dbReference>
<sequence length="595" mass="66006">MEFIFGIIYLTVLVLSTAYDDLSKNKNATQSTTALSSYNHYIAGNAVDRNITTCIRTNPIGLNNPDQTVWWKVDLGGVYNIYSVNILFKNYDEYENRQRGRVAGFSLFISNNGSMNSPFLCYKDGPQLPSLNFTTTCITSGRYVIFYNERLDGTTYPEGYELIAYTEICEVIVQGCKTSGVYGNNCKQQCPINCKDNVCDIQMGTCFGCKPGWTNTICQTKCSKDWYGLDCKQQCSGHCRDNNTCNHVTGQCNEGCSAGWNGSVCNKECEDGKFGPNCVHRCSGNCLNDSPCNRQTGHCDEGCKPGYTNVLCSKRCQPGFYGKECGQSCSGHCLDKLVCDHIDGTCSDGCEAGYIDKLCNTSCRQGFYGNNCSSGCSPNCKTCKHTDGSCTCYAGWSRPDCTNGILIQKKCSKSYGENCEYPCSPFCINQTCDPFNGTCLTRCKDKSYGDKCIAEIREEYVNHISNRIPEAVGGTVGACLILIVSSALFWIRRKKTCMSGKTPSLYAEIEIQRVEDSTYQQLNVSGLENENANQQQYISDVESNNTYQQLNVSELDPSNAYQQLNVTESNPVNTYLQLYDLGTDNANQQQNIYQN</sequence>
<keyword evidence="3" id="KW-0732">Signal</keyword>
<dbReference type="InterPro" id="IPR008979">
    <property type="entry name" value="Galactose-bd-like_sf"/>
</dbReference>
<feature type="domain" description="EGF-like" evidence="4">
    <location>
        <begin position="185"/>
        <end position="219"/>
    </location>
</feature>
<feature type="signal peptide" evidence="3">
    <location>
        <begin position="1"/>
        <end position="18"/>
    </location>
</feature>
<dbReference type="Proteomes" id="UP000694844">
    <property type="component" value="Chromosome 9"/>
</dbReference>
<evidence type="ECO:0000256" key="1">
    <source>
        <dbReference type="ARBA" id="ARBA00022536"/>
    </source>
</evidence>
<feature type="domain" description="EGF-like" evidence="4">
    <location>
        <begin position="268"/>
        <end position="317"/>
    </location>
</feature>
<dbReference type="GeneID" id="111112062"/>
<dbReference type="AlphaFoldDB" id="A0A8B8BP06"/>
<evidence type="ECO:0000259" key="4">
    <source>
        <dbReference type="SMART" id="SM00181"/>
    </source>
</evidence>
<dbReference type="InterPro" id="IPR042635">
    <property type="entry name" value="MEGF10/SREC1/2-like"/>
</dbReference>
<gene>
    <name evidence="6" type="primary">LOC111112062</name>
</gene>
<keyword evidence="2" id="KW-0472">Membrane</keyword>
<proteinExistence type="predicted"/>
<feature type="domain" description="EGF-like" evidence="4">
    <location>
        <begin position="324"/>
        <end position="360"/>
    </location>
</feature>
<evidence type="ECO:0000313" key="6">
    <source>
        <dbReference type="RefSeq" id="XP_022305065.1"/>
    </source>
</evidence>